<dbReference type="EMBL" id="NVDQ01000015">
    <property type="protein sequence ID" value="PFV08821.1"/>
    <property type="molecule type" value="Genomic_DNA"/>
</dbReference>
<dbReference type="EMBL" id="NTSO01000017">
    <property type="protein sequence ID" value="PFF45258.1"/>
    <property type="molecule type" value="Genomic_DNA"/>
</dbReference>
<protein>
    <submittedName>
        <fullName evidence="1">Uncharacterized protein</fullName>
    </submittedName>
</protein>
<accession>A0A9X6VVM9</accession>
<evidence type="ECO:0000313" key="2">
    <source>
        <dbReference type="EMBL" id="PFV08821.1"/>
    </source>
</evidence>
<gene>
    <name evidence="1" type="ORF">CN357_23735</name>
    <name evidence="2" type="ORF">COK98_08705</name>
</gene>
<evidence type="ECO:0000313" key="3">
    <source>
        <dbReference type="Proteomes" id="UP000220210"/>
    </source>
</evidence>
<dbReference type="Proteomes" id="UP000226257">
    <property type="component" value="Unassembled WGS sequence"/>
</dbReference>
<evidence type="ECO:0000313" key="4">
    <source>
        <dbReference type="Proteomes" id="UP000226257"/>
    </source>
</evidence>
<proteinExistence type="predicted"/>
<dbReference type="Proteomes" id="UP000220210">
    <property type="component" value="Unassembled WGS sequence"/>
</dbReference>
<comment type="caution">
    <text evidence="1">The sequence shown here is derived from an EMBL/GenBank/DDBJ whole genome shotgun (WGS) entry which is preliminary data.</text>
</comment>
<name>A0A9X6VVM9_BACCE</name>
<reference evidence="2 4" key="1">
    <citation type="submission" date="2017-09" db="EMBL/GenBank/DDBJ databases">
        <title>Large-scale bioinformatics analysis of Bacillus genomes uncovers conserved roles of natural products in bacterial physiology.</title>
        <authorList>
            <consortium name="Agbiome Team Llc"/>
            <person name="Bleich R.M."/>
            <person name="Grubbs K.J."/>
            <person name="Santa Maria K.C."/>
            <person name="Allen S.E."/>
            <person name="Farag S."/>
            <person name="Shank E.A."/>
            <person name="Bowers A."/>
        </authorList>
    </citation>
    <scope>NUCLEOTIDE SEQUENCE [LARGE SCALE GENOMIC DNA]</scope>
    <source>
        <strain evidence="2 4">AFS060282</strain>
    </source>
</reference>
<evidence type="ECO:0000313" key="1">
    <source>
        <dbReference type="EMBL" id="PFF45258.1"/>
    </source>
</evidence>
<sequence length="159" mass="18334">MNIFLDERGYFMGFEPKDTVLKIAELDNIRLTKIYFAPGWIVFNSSTGDKSDVFMSISNVTGTVMLNSDKSSQVSFSYILNNNRTLLGEVVWNPVFKILYLTKDGGFLTEWRDIVSPDCRLKNYTVTHTWTIPRNIYDDFGKIRTFLSTSSAPWYPCPR</sequence>
<reference evidence="1 3" key="2">
    <citation type="submission" date="2017-09" db="EMBL/GenBank/DDBJ databases">
        <title>Large-scale bioinformatics analysis of Bacillus genomes uncovers conserved roles of natural products in bacterial physiology.</title>
        <authorList>
            <consortium name="Agbiome Team Llc"/>
            <person name="Bleich R.M."/>
            <person name="Kirk G.J."/>
            <person name="Santa Maria K.C."/>
            <person name="Allen S.E."/>
            <person name="Farag S."/>
            <person name="Shank E.A."/>
            <person name="Bowers A."/>
        </authorList>
    </citation>
    <scope>NUCLEOTIDE SEQUENCE [LARGE SCALE GENOMIC DNA]</scope>
    <source>
        <strain evidence="1 3">AFS020204</strain>
    </source>
</reference>
<dbReference type="AlphaFoldDB" id="A0A9X6VVM9"/>
<organism evidence="1 3">
    <name type="scientific">Bacillus cereus</name>
    <dbReference type="NCBI Taxonomy" id="1396"/>
    <lineage>
        <taxon>Bacteria</taxon>
        <taxon>Bacillati</taxon>
        <taxon>Bacillota</taxon>
        <taxon>Bacilli</taxon>
        <taxon>Bacillales</taxon>
        <taxon>Bacillaceae</taxon>
        <taxon>Bacillus</taxon>
        <taxon>Bacillus cereus group</taxon>
    </lineage>
</organism>